<keyword evidence="3" id="KW-1185">Reference proteome</keyword>
<dbReference type="Gene3D" id="1.10.101.10">
    <property type="entry name" value="PGBD-like superfamily/PGBD"/>
    <property type="match status" value="1"/>
</dbReference>
<dbReference type="EMBL" id="JAQQXR010000001">
    <property type="protein sequence ID" value="MDC8756619.1"/>
    <property type="molecule type" value="Genomic_DNA"/>
</dbReference>
<dbReference type="InterPro" id="IPR002477">
    <property type="entry name" value="Peptidoglycan-bd-like"/>
</dbReference>
<accession>A0ABT5JVG0</accession>
<dbReference type="Gene3D" id="2.40.420.20">
    <property type="match status" value="1"/>
</dbReference>
<reference evidence="2 3" key="1">
    <citation type="submission" date="2022-10" db="EMBL/GenBank/DDBJ databases">
        <title>Janthinobacterium sp. hw3 Genome sequencing.</title>
        <authorList>
            <person name="Park S."/>
        </authorList>
    </citation>
    <scope>NUCLEOTIDE SEQUENCE [LARGE SCALE GENOMIC DNA]</scope>
    <source>
        <strain evidence="3">hw3</strain>
    </source>
</reference>
<proteinExistence type="predicted"/>
<dbReference type="Pfam" id="PF01471">
    <property type="entry name" value="PG_binding_1"/>
    <property type="match status" value="1"/>
</dbReference>
<evidence type="ECO:0000259" key="1">
    <source>
        <dbReference type="Pfam" id="PF01471"/>
    </source>
</evidence>
<dbReference type="InterPro" id="IPR036366">
    <property type="entry name" value="PGBDSf"/>
</dbReference>
<evidence type="ECO:0000313" key="2">
    <source>
        <dbReference type="EMBL" id="MDC8756619.1"/>
    </source>
</evidence>
<dbReference type="Proteomes" id="UP001221208">
    <property type="component" value="Unassembled WGS sequence"/>
</dbReference>
<gene>
    <name evidence="2" type="ORF">OIK44_03325</name>
</gene>
<protein>
    <submittedName>
        <fullName evidence="2">Peptidoglycan-binding domain-containing protein</fullName>
    </submittedName>
</protein>
<evidence type="ECO:0000313" key="3">
    <source>
        <dbReference type="Proteomes" id="UP001221208"/>
    </source>
</evidence>
<dbReference type="SUPFAM" id="SSF47090">
    <property type="entry name" value="PGBD-like"/>
    <property type="match status" value="1"/>
</dbReference>
<sequence>MALKHSTALAGVLLAAAVVAIGAFIAGTRIVSPADTAARTAPPPPSPILVPIERRVLSANIVTRGTARFGLPQKIALAPSALKPGPGLIGTLPARNADVREGAVLLTVSGRPVFVLRGALPAYRDLAPGLSGDDVRQLEQALARLGFPPGPDDGAYDQRTAEAVARWYAAGKWAPFGATREQLAALAALKRDMEDTLKARLAAETALTAAALAVDAALAGAELAVQTAATDLDAKRAAARRLAADSGRPIALEVERVRAAYANSAASAEYQAQIAERALVVLDPRQPGTARAAAEAKLDLARNATQKTRVEGEAAILAAERDAQLAREQAALADTALASAQFEARKSIQAARDARKLAEFDAAATRQRADRLAAELRAAEYRSGVQLPGDEIVFLPSLPVRVADLAAPVGAPASGPILSVTDYQLAVDGALPLQSAALVKTGMAVAIDEPDLGISATGVVGQVAAEPGTRGVDGYHVYFEVRVTAALPRLDGVSVRLTIPTQTTRGAVLAVPTSALWLAADGSSRIQIQDKGGFRPVLVKPGLAAAGFTEITPLNAALQAGQLVVVGYQTAAAKDAK</sequence>
<comment type="caution">
    <text evidence="2">The sequence shown here is derived from an EMBL/GenBank/DDBJ whole genome shotgun (WGS) entry which is preliminary data.</text>
</comment>
<dbReference type="RefSeq" id="WP_273669255.1">
    <property type="nucleotide sequence ID" value="NZ_JAQQXR010000001.1"/>
</dbReference>
<name>A0ABT5JVG0_9BURK</name>
<dbReference type="InterPro" id="IPR036365">
    <property type="entry name" value="PGBD-like_sf"/>
</dbReference>
<organism evidence="2 3">
    <name type="scientific">Janthinobacterium fluminis</name>
    <dbReference type="NCBI Taxonomy" id="2987524"/>
    <lineage>
        <taxon>Bacteria</taxon>
        <taxon>Pseudomonadati</taxon>
        <taxon>Pseudomonadota</taxon>
        <taxon>Betaproteobacteria</taxon>
        <taxon>Burkholderiales</taxon>
        <taxon>Oxalobacteraceae</taxon>
        <taxon>Janthinobacterium</taxon>
    </lineage>
</organism>
<feature type="domain" description="Peptidoglycan binding-like" evidence="1">
    <location>
        <begin position="131"/>
        <end position="167"/>
    </location>
</feature>